<feature type="region of interest" description="Disordered" evidence="1">
    <location>
        <begin position="1"/>
        <end position="27"/>
    </location>
</feature>
<keyword evidence="3" id="KW-1185">Reference proteome</keyword>
<dbReference type="EMBL" id="ON529858">
    <property type="protein sequence ID" value="UTC29669.1"/>
    <property type="molecule type" value="Genomic_DNA"/>
</dbReference>
<evidence type="ECO:0000313" key="3">
    <source>
        <dbReference type="Proteomes" id="UP001057427"/>
    </source>
</evidence>
<feature type="compositionally biased region" description="Low complexity" evidence="1">
    <location>
        <begin position="1"/>
        <end position="21"/>
    </location>
</feature>
<accession>A0A9E7N793</accession>
<reference evidence="2" key="1">
    <citation type="submission" date="2022-05" db="EMBL/GenBank/DDBJ databases">
        <authorList>
            <person name="Friedrich I."/>
            <person name="Poehlein A."/>
            <person name="Schneider D."/>
            <person name="Hertel R."/>
            <person name="Daniel R."/>
        </authorList>
    </citation>
    <scope>NUCLEOTIDE SEQUENCE</scope>
</reference>
<proteinExistence type="predicted"/>
<gene>
    <name evidence="2" type="ORF">BAJUN_00390</name>
</gene>
<evidence type="ECO:0000313" key="2">
    <source>
        <dbReference type="EMBL" id="UTC29669.1"/>
    </source>
</evidence>
<evidence type="ECO:0000256" key="1">
    <source>
        <dbReference type="SAM" id="MobiDB-lite"/>
    </source>
</evidence>
<dbReference type="Proteomes" id="UP001057427">
    <property type="component" value="Segment"/>
</dbReference>
<name>A0A9E7N793_9CAUD</name>
<protein>
    <submittedName>
        <fullName evidence="2">Uncharacterized protein</fullName>
    </submittedName>
</protein>
<sequence length="106" mass="10914">MTAPAKTTSKPATRAAKPATTSVTPISFKPQTTAQRVAALNAQARALAKEDVTAFAAEVAALSKRAAEIAEMGDAVPVGVRERASKMVMSLEGDAGHIISVLNKVP</sequence>
<organism evidence="2 3">
    <name type="scientific">Brevundimonas phage vB_BgoS-Bajun</name>
    <dbReference type="NCBI Taxonomy" id="2948594"/>
    <lineage>
        <taxon>Viruses</taxon>
        <taxon>Duplodnaviria</taxon>
        <taxon>Heunggongvirae</taxon>
        <taxon>Uroviricota</taxon>
        <taxon>Caudoviricetes</taxon>
        <taxon>Dolichocephalovirinae</taxon>
    </lineage>
</organism>